<dbReference type="GO" id="GO:0003989">
    <property type="term" value="F:acetyl-CoA carboxylase activity"/>
    <property type="evidence" value="ECO:0007669"/>
    <property type="project" value="InterPro"/>
</dbReference>
<gene>
    <name evidence="11" type="ORF">HLB23_00405</name>
</gene>
<evidence type="ECO:0000256" key="6">
    <source>
        <dbReference type="ARBA" id="ARBA00023160"/>
    </source>
</evidence>
<dbReference type="InterPro" id="IPR011053">
    <property type="entry name" value="Single_hybrid_motif"/>
</dbReference>
<keyword evidence="7 9" id="KW-0092">Biotin</keyword>
<reference evidence="11 12" key="1">
    <citation type="submission" date="2020-05" db="EMBL/GenBank/DDBJ databases">
        <title>MicrobeNet Type strains.</title>
        <authorList>
            <person name="Nicholson A.C."/>
        </authorList>
    </citation>
    <scope>NUCLEOTIDE SEQUENCE [LARGE SCALE GENOMIC DNA]</scope>
    <source>
        <strain evidence="11 12">JCM 3224</strain>
    </source>
</reference>
<dbReference type="Gene3D" id="2.40.50.100">
    <property type="match status" value="1"/>
</dbReference>
<dbReference type="AlphaFoldDB" id="A0A849BXD1"/>
<dbReference type="GO" id="GO:0006633">
    <property type="term" value="P:fatty acid biosynthetic process"/>
    <property type="evidence" value="ECO:0007669"/>
    <property type="project" value="UniProtKB-UniPathway"/>
</dbReference>
<keyword evidence="4 9" id="KW-0276">Fatty acid metabolism</keyword>
<dbReference type="GO" id="GO:0009317">
    <property type="term" value="C:acetyl-CoA carboxylase complex"/>
    <property type="evidence" value="ECO:0007669"/>
    <property type="project" value="InterPro"/>
</dbReference>
<accession>A0A849BXD1</accession>
<evidence type="ECO:0000256" key="3">
    <source>
        <dbReference type="ARBA" id="ARBA00022516"/>
    </source>
</evidence>
<keyword evidence="6 9" id="KW-0275">Fatty acid biosynthesis</keyword>
<evidence type="ECO:0000256" key="2">
    <source>
        <dbReference type="ARBA" id="ARBA00017562"/>
    </source>
</evidence>
<dbReference type="PANTHER" id="PTHR45266:SF3">
    <property type="entry name" value="OXALOACETATE DECARBOXYLASE ALPHA CHAIN"/>
    <property type="match status" value="1"/>
</dbReference>
<dbReference type="PROSITE" id="PS00188">
    <property type="entry name" value="BIOTIN"/>
    <property type="match status" value="1"/>
</dbReference>
<proteinExistence type="predicted"/>
<evidence type="ECO:0000259" key="10">
    <source>
        <dbReference type="PROSITE" id="PS50968"/>
    </source>
</evidence>
<dbReference type="PROSITE" id="PS50968">
    <property type="entry name" value="BIOTINYL_LIPOYL"/>
    <property type="match status" value="1"/>
</dbReference>
<dbReference type="RefSeq" id="WP_067527345.1">
    <property type="nucleotide sequence ID" value="NZ_JABELX010000001.1"/>
</dbReference>
<evidence type="ECO:0000313" key="12">
    <source>
        <dbReference type="Proteomes" id="UP000586827"/>
    </source>
</evidence>
<comment type="catalytic activity">
    <reaction evidence="8">
        <text>N(6)-biotinyl-L-lysyl-[protein] + hydrogencarbonate + ATP = N(6)-carboxybiotinyl-L-lysyl-[protein] + ADP + phosphate + H(+)</text>
        <dbReference type="Rhea" id="RHEA:13501"/>
        <dbReference type="Rhea" id="RHEA-COMP:10505"/>
        <dbReference type="Rhea" id="RHEA-COMP:10506"/>
        <dbReference type="ChEBI" id="CHEBI:15378"/>
        <dbReference type="ChEBI" id="CHEBI:17544"/>
        <dbReference type="ChEBI" id="CHEBI:30616"/>
        <dbReference type="ChEBI" id="CHEBI:43474"/>
        <dbReference type="ChEBI" id="CHEBI:83144"/>
        <dbReference type="ChEBI" id="CHEBI:83145"/>
        <dbReference type="ChEBI" id="CHEBI:456216"/>
        <dbReference type="EC" id="6.3.4.14"/>
    </reaction>
    <physiologicalReaction direction="left-to-right" evidence="8">
        <dbReference type="Rhea" id="RHEA:13502"/>
    </physiologicalReaction>
</comment>
<dbReference type="SUPFAM" id="SSF51230">
    <property type="entry name" value="Single hybrid motif"/>
    <property type="match status" value="1"/>
</dbReference>
<evidence type="ECO:0000256" key="7">
    <source>
        <dbReference type="ARBA" id="ARBA00023267"/>
    </source>
</evidence>
<evidence type="ECO:0000256" key="4">
    <source>
        <dbReference type="ARBA" id="ARBA00022832"/>
    </source>
</evidence>
<evidence type="ECO:0000256" key="5">
    <source>
        <dbReference type="ARBA" id="ARBA00023098"/>
    </source>
</evidence>
<evidence type="ECO:0000313" key="11">
    <source>
        <dbReference type="EMBL" id="NNH68357.1"/>
    </source>
</evidence>
<name>A0A849BXD1_9NOCA</name>
<dbReference type="InterPro" id="IPR001249">
    <property type="entry name" value="AcCoA_biotinCC"/>
</dbReference>
<dbReference type="GO" id="GO:0004075">
    <property type="term" value="F:biotin carboxylase activity"/>
    <property type="evidence" value="ECO:0007669"/>
    <property type="project" value="UniProtKB-EC"/>
</dbReference>
<feature type="domain" description="Lipoyl-binding" evidence="10">
    <location>
        <begin position="93"/>
        <end position="171"/>
    </location>
</feature>
<comment type="caution">
    <text evidence="11">The sequence shown here is derived from an EMBL/GenBank/DDBJ whole genome shotgun (WGS) entry which is preliminary data.</text>
</comment>
<comment type="function">
    <text evidence="9">This protein is a component of the acetyl coenzyme A carboxylase complex; first, biotin carboxylase catalyzes the carboxylation of the carrier protein and then the transcarboxylase transfers the carboxyl group to form malonyl-CoA.</text>
</comment>
<dbReference type="InterPro" id="IPR000089">
    <property type="entry name" value="Biotin_lipoyl"/>
</dbReference>
<dbReference type="EMBL" id="JABELX010000001">
    <property type="protein sequence ID" value="NNH68357.1"/>
    <property type="molecule type" value="Genomic_DNA"/>
</dbReference>
<dbReference type="CDD" id="cd06850">
    <property type="entry name" value="biotinyl_domain"/>
    <property type="match status" value="1"/>
</dbReference>
<evidence type="ECO:0000256" key="9">
    <source>
        <dbReference type="RuleBase" id="RU364072"/>
    </source>
</evidence>
<dbReference type="UniPathway" id="UPA00094"/>
<dbReference type="PANTHER" id="PTHR45266">
    <property type="entry name" value="OXALOACETATE DECARBOXYLASE ALPHA CHAIN"/>
    <property type="match status" value="1"/>
</dbReference>
<keyword evidence="5 9" id="KW-0443">Lipid metabolism</keyword>
<comment type="pathway">
    <text evidence="1 9">Lipid metabolism; fatty acid biosynthesis.</text>
</comment>
<dbReference type="Proteomes" id="UP000586827">
    <property type="component" value="Unassembled WGS sequence"/>
</dbReference>
<organism evidence="11 12">
    <name type="scientific">Nocardia uniformis</name>
    <dbReference type="NCBI Taxonomy" id="53432"/>
    <lineage>
        <taxon>Bacteria</taxon>
        <taxon>Bacillati</taxon>
        <taxon>Actinomycetota</taxon>
        <taxon>Actinomycetes</taxon>
        <taxon>Mycobacteriales</taxon>
        <taxon>Nocardiaceae</taxon>
        <taxon>Nocardia</taxon>
    </lineage>
</organism>
<dbReference type="Pfam" id="PF00364">
    <property type="entry name" value="Biotin_lipoyl"/>
    <property type="match status" value="1"/>
</dbReference>
<keyword evidence="12" id="KW-1185">Reference proteome</keyword>
<dbReference type="PRINTS" id="PR01071">
    <property type="entry name" value="ACOABIOTINCC"/>
</dbReference>
<dbReference type="InterPro" id="IPR001882">
    <property type="entry name" value="Biotin_BS"/>
</dbReference>
<evidence type="ECO:0000256" key="8">
    <source>
        <dbReference type="ARBA" id="ARBA00048501"/>
    </source>
</evidence>
<evidence type="ECO:0000256" key="1">
    <source>
        <dbReference type="ARBA" id="ARBA00005194"/>
    </source>
</evidence>
<dbReference type="InterPro" id="IPR050709">
    <property type="entry name" value="Biotin_Carboxyl_Carrier/Decarb"/>
</dbReference>
<sequence>MTLPNLDTVDTITALTDSVLAVAARADRPPLSIRVSASDFQIEAGWAEHPVATAAVPRQQPIAATSNGSAVHTVAAPIASGADTAPADTDSGSATFLLTASMVGVFYHAAEPGADPFVTVGATVVRGQQIGIIEAMKLMVPIEADRAGVVAEILVPDATAVEFGQPLLLLREADR</sequence>
<protein>
    <recommendedName>
        <fullName evidence="2 9">Biotin carboxyl carrier protein of acetyl-CoA carboxylase</fullName>
    </recommendedName>
</protein>
<keyword evidence="3 9" id="KW-0444">Lipid biosynthesis</keyword>